<feature type="region of interest" description="Disordered" evidence="1">
    <location>
        <begin position="142"/>
        <end position="161"/>
    </location>
</feature>
<accession>A0A979FWZ7</accession>
<evidence type="ECO:0000313" key="3">
    <source>
        <dbReference type="RefSeq" id="XP_047740615.1"/>
    </source>
</evidence>
<proteinExistence type="predicted"/>
<protein>
    <submittedName>
        <fullName evidence="3">Uncharacterized protein LOC108682394</fullName>
    </submittedName>
</protein>
<evidence type="ECO:0000313" key="2">
    <source>
        <dbReference type="Proteomes" id="UP000694843"/>
    </source>
</evidence>
<dbReference type="PANTHER" id="PTHR47331">
    <property type="entry name" value="PHD-TYPE DOMAIN-CONTAINING PROTEIN"/>
    <property type="match status" value="1"/>
</dbReference>
<gene>
    <name evidence="3" type="primary">LOC108682394</name>
</gene>
<name>A0A979FWZ7_HYAAZ</name>
<evidence type="ECO:0000256" key="1">
    <source>
        <dbReference type="SAM" id="MobiDB-lite"/>
    </source>
</evidence>
<reference evidence="3" key="1">
    <citation type="submission" date="2025-08" db="UniProtKB">
        <authorList>
            <consortium name="RefSeq"/>
        </authorList>
    </citation>
    <scope>IDENTIFICATION</scope>
    <source>
        <tissue evidence="3">Whole organism</tissue>
    </source>
</reference>
<keyword evidence="2" id="KW-1185">Reference proteome</keyword>
<dbReference type="KEGG" id="hazt:108682394"/>
<dbReference type="GeneID" id="108682394"/>
<sequence>MQPKCCIGTTKEMLTGKEEMLTRHQMLVETSATSEKADSKAAALACRTRMDDLSIAESDFEAALDRKSRDLQDKASCMGTEMTQANLRSFRLRTPPRSAVELTSDKEDDPEAALDRVELELKCLQLELQRNKLIAKVRCFKTPSESGPPRGRRITSRSTHSRVEEWVAGQHGVRSSRASQFGGRAVNLAPSIANEDTPTEEPVDVPVMNVEPKRTESPKFGASNAAQVPVMEVSLRSELIAELKQAPKKLYNGEPHLFDYWLHNLQQRIDELQLGPREAMEVLANHSTGKPHKLIKKYSKEVDIDQQKQLHSILNKLRRRFGSSRKIASHLYDQLLRSPEIRGQESDPGVALKLRQFGDLCQTVHFAMGSAPALHLLDDFLGMQPIKNKLPEFAYSSWRRECLRYQEKY</sequence>
<dbReference type="Proteomes" id="UP000694843">
    <property type="component" value="Unplaced"/>
</dbReference>
<organism evidence="2 3">
    <name type="scientific">Hyalella azteca</name>
    <name type="common">Amphipod</name>
    <dbReference type="NCBI Taxonomy" id="294128"/>
    <lineage>
        <taxon>Eukaryota</taxon>
        <taxon>Metazoa</taxon>
        <taxon>Ecdysozoa</taxon>
        <taxon>Arthropoda</taxon>
        <taxon>Crustacea</taxon>
        <taxon>Multicrustacea</taxon>
        <taxon>Malacostraca</taxon>
        <taxon>Eumalacostraca</taxon>
        <taxon>Peracarida</taxon>
        <taxon>Amphipoda</taxon>
        <taxon>Senticaudata</taxon>
        <taxon>Talitrida</taxon>
        <taxon>Talitroidea</taxon>
        <taxon>Hyalellidae</taxon>
        <taxon>Hyalella</taxon>
    </lineage>
</organism>
<dbReference type="AlphaFoldDB" id="A0A979FWZ7"/>
<dbReference type="RefSeq" id="XP_047740615.1">
    <property type="nucleotide sequence ID" value="XM_047884659.1"/>
</dbReference>